<gene>
    <name evidence="2" type="ORF">CF651_20210</name>
</gene>
<feature type="signal peptide" evidence="1">
    <location>
        <begin position="1"/>
        <end position="20"/>
    </location>
</feature>
<evidence type="ECO:0000256" key="1">
    <source>
        <dbReference type="SAM" id="SignalP"/>
    </source>
</evidence>
<dbReference type="EMBL" id="NMQW01000030">
    <property type="protein sequence ID" value="OXM84480.1"/>
    <property type="molecule type" value="Genomic_DNA"/>
</dbReference>
<evidence type="ECO:0000313" key="2">
    <source>
        <dbReference type="EMBL" id="OXM84480.1"/>
    </source>
</evidence>
<dbReference type="Proteomes" id="UP000215509">
    <property type="component" value="Unassembled WGS sequence"/>
</dbReference>
<reference evidence="2 3" key="1">
    <citation type="submission" date="2017-07" db="EMBL/GenBank/DDBJ databases">
        <title>Genome sequencing and assembly of Paenibacillus rigui.</title>
        <authorList>
            <person name="Mayilraj S."/>
        </authorList>
    </citation>
    <scope>NUCLEOTIDE SEQUENCE [LARGE SCALE GENOMIC DNA]</scope>
    <source>
        <strain evidence="2 3">JCM 16352</strain>
    </source>
</reference>
<keyword evidence="3" id="KW-1185">Reference proteome</keyword>
<dbReference type="InterPro" id="IPR006059">
    <property type="entry name" value="SBP"/>
</dbReference>
<dbReference type="PANTHER" id="PTHR43649:SF11">
    <property type="entry name" value="ABC TRANSPORTER SUBSTRATE-BINDING PROTEIN YESO-RELATED"/>
    <property type="match status" value="1"/>
</dbReference>
<dbReference type="InterPro" id="IPR050490">
    <property type="entry name" value="Bact_solute-bd_prot1"/>
</dbReference>
<dbReference type="PANTHER" id="PTHR43649">
    <property type="entry name" value="ARABINOSE-BINDING PROTEIN-RELATED"/>
    <property type="match status" value="1"/>
</dbReference>
<comment type="caution">
    <text evidence="2">The sequence shown here is derived from an EMBL/GenBank/DDBJ whole genome shotgun (WGS) entry which is preliminary data.</text>
</comment>
<dbReference type="SUPFAM" id="SSF53850">
    <property type="entry name" value="Periplasmic binding protein-like II"/>
    <property type="match status" value="1"/>
</dbReference>
<evidence type="ECO:0000313" key="3">
    <source>
        <dbReference type="Proteomes" id="UP000215509"/>
    </source>
</evidence>
<name>A0A229UM42_9BACL</name>
<feature type="chain" id="PRO_5039178351" evidence="1">
    <location>
        <begin position="21"/>
        <end position="445"/>
    </location>
</feature>
<sequence length="445" mass="48658">MKTKKSLFLLMSAFMALTTACSGGTGTGSSGAAGAKGDQAAAGSKTAPVELRIMWWGDQKRADLTNAALRKFEEKNPNIKIVGEFAPSSGYFDKLNTQLASGTAPDVFFLGGNMVDYANKGVLLELDPYVGKELNLSDMDKGMIQYGTVKGKLLHISAGANARGIIVNTELFNKAGIPVPKDGWTWEEYAKTSKDIADKLGKGYYGTYDFTVDGMDISLKQRGKMLYDMDNAKLGFEQKDAEEWFSYWDKMRKDGGVVTPELQVSNPPTDTSKSLIVTGKVAMNLTASNQLVAHQNLTKDKLTLVQVPRGPKGTGVVFESSQGMSGYAKTKHPKEVAMLMNYWINDPDAAKILGNDRGVPVTSAMRELLKKEANPVDQIIYDYTGRVSEATKKEPVNVSYNPPGFTEYSKLADTTAQEIWFGKKTVPKAVEDFYNGTVKIFNNNK</sequence>
<proteinExistence type="predicted"/>
<organism evidence="2 3">
    <name type="scientific">Paenibacillus rigui</name>
    <dbReference type="NCBI Taxonomy" id="554312"/>
    <lineage>
        <taxon>Bacteria</taxon>
        <taxon>Bacillati</taxon>
        <taxon>Bacillota</taxon>
        <taxon>Bacilli</taxon>
        <taxon>Bacillales</taxon>
        <taxon>Paenibacillaceae</taxon>
        <taxon>Paenibacillus</taxon>
    </lineage>
</organism>
<accession>A0A229UM42</accession>
<dbReference type="CDD" id="cd13585">
    <property type="entry name" value="PBP2_TMBP_like"/>
    <property type="match status" value="1"/>
</dbReference>
<dbReference type="Pfam" id="PF01547">
    <property type="entry name" value="SBP_bac_1"/>
    <property type="match status" value="1"/>
</dbReference>
<protein>
    <submittedName>
        <fullName evidence="2">ABC transporter substrate-binding protein</fullName>
    </submittedName>
</protein>
<dbReference type="RefSeq" id="WP_094016686.1">
    <property type="nucleotide sequence ID" value="NZ_NMQW01000030.1"/>
</dbReference>
<dbReference type="AlphaFoldDB" id="A0A229UM42"/>
<dbReference type="OrthoDB" id="7918484at2"/>
<keyword evidence="1" id="KW-0732">Signal</keyword>
<dbReference type="Gene3D" id="3.40.190.10">
    <property type="entry name" value="Periplasmic binding protein-like II"/>
    <property type="match status" value="2"/>
</dbReference>
<dbReference type="PROSITE" id="PS51257">
    <property type="entry name" value="PROKAR_LIPOPROTEIN"/>
    <property type="match status" value="1"/>
</dbReference>